<accession>A0ABV5R3P8</accession>
<feature type="domain" description="Carrier" evidence="1">
    <location>
        <begin position="10"/>
        <end position="86"/>
    </location>
</feature>
<dbReference type="Proteomes" id="UP001589710">
    <property type="component" value="Unassembled WGS sequence"/>
</dbReference>
<evidence type="ECO:0000313" key="3">
    <source>
        <dbReference type="Proteomes" id="UP001589710"/>
    </source>
</evidence>
<dbReference type="Pfam" id="PF00550">
    <property type="entry name" value="PP-binding"/>
    <property type="match status" value="1"/>
</dbReference>
<dbReference type="EMBL" id="JBHMCG010000040">
    <property type="protein sequence ID" value="MFB9572455.1"/>
    <property type="molecule type" value="Genomic_DNA"/>
</dbReference>
<dbReference type="RefSeq" id="WP_345518892.1">
    <property type="nucleotide sequence ID" value="NZ_BAAAXD010000050.1"/>
</dbReference>
<dbReference type="InterPro" id="IPR009081">
    <property type="entry name" value="PP-bd_ACP"/>
</dbReference>
<comment type="caution">
    <text evidence="2">The sequence shown here is derived from an EMBL/GenBank/DDBJ whole genome shotgun (WGS) entry which is preliminary data.</text>
</comment>
<gene>
    <name evidence="2" type="ORF">ACFFTL_08995</name>
</gene>
<organism evidence="2 3">
    <name type="scientific">Streptomyces yanii</name>
    <dbReference type="NCBI Taxonomy" id="78510"/>
    <lineage>
        <taxon>Bacteria</taxon>
        <taxon>Bacillati</taxon>
        <taxon>Actinomycetota</taxon>
        <taxon>Actinomycetes</taxon>
        <taxon>Kitasatosporales</taxon>
        <taxon>Streptomycetaceae</taxon>
        <taxon>Streptomyces</taxon>
    </lineage>
</organism>
<keyword evidence="3" id="KW-1185">Reference proteome</keyword>
<evidence type="ECO:0000313" key="2">
    <source>
        <dbReference type="EMBL" id="MFB9572455.1"/>
    </source>
</evidence>
<proteinExistence type="predicted"/>
<protein>
    <submittedName>
        <fullName evidence="2">Phosphopantetheine-binding protein</fullName>
    </submittedName>
</protein>
<reference evidence="2 3" key="1">
    <citation type="submission" date="2024-09" db="EMBL/GenBank/DDBJ databases">
        <authorList>
            <person name="Sun Q."/>
            <person name="Mori K."/>
        </authorList>
    </citation>
    <scope>NUCLEOTIDE SEQUENCE [LARGE SCALE GENOMIC DNA]</scope>
    <source>
        <strain evidence="2 3">JCM 3331</strain>
    </source>
</reference>
<evidence type="ECO:0000259" key="1">
    <source>
        <dbReference type="PROSITE" id="PS50075"/>
    </source>
</evidence>
<dbReference type="Gene3D" id="1.10.1200.10">
    <property type="entry name" value="ACP-like"/>
    <property type="match status" value="1"/>
</dbReference>
<dbReference type="InterPro" id="IPR036736">
    <property type="entry name" value="ACP-like_sf"/>
</dbReference>
<name>A0ABV5R3P8_9ACTN</name>
<sequence length="86" mass="9228">MTDLSQTDDEHILAVIRRRAAEVVPTTADGEPLAADSSLAAAGCNSIDRAEILALVMEDLGVVVPLDEFERSLTLGQVAALMRKHR</sequence>
<dbReference type="SUPFAM" id="SSF47336">
    <property type="entry name" value="ACP-like"/>
    <property type="match status" value="1"/>
</dbReference>
<dbReference type="PROSITE" id="PS50075">
    <property type="entry name" value="CARRIER"/>
    <property type="match status" value="1"/>
</dbReference>